<evidence type="ECO:0000256" key="3">
    <source>
        <dbReference type="ARBA" id="ARBA00022741"/>
    </source>
</evidence>
<name>A0A9C6S523_BOMTE</name>
<gene>
    <name evidence="15" type="primary">LOC100642878</name>
</gene>
<dbReference type="InterPro" id="IPR015894">
    <property type="entry name" value="Guanylate-bd_N"/>
</dbReference>
<dbReference type="GeneID" id="100642878"/>
<evidence type="ECO:0000313" key="14">
    <source>
        <dbReference type="Proteomes" id="UP000835206"/>
    </source>
</evidence>
<feature type="domain" description="GB1/RHD3-type G" evidence="13">
    <location>
        <begin position="141"/>
        <end position="391"/>
    </location>
</feature>
<dbReference type="Pfam" id="PF02841">
    <property type="entry name" value="GBP_C"/>
    <property type="match status" value="1"/>
</dbReference>
<evidence type="ECO:0000256" key="1">
    <source>
        <dbReference type="ARBA" id="ARBA00004477"/>
    </source>
</evidence>
<dbReference type="Proteomes" id="UP000835206">
    <property type="component" value="Chromosome 5"/>
</dbReference>
<dbReference type="GO" id="GO:0003924">
    <property type="term" value="F:GTPase activity"/>
    <property type="evidence" value="ECO:0007669"/>
    <property type="project" value="InterPro"/>
</dbReference>
<reference evidence="15" key="1">
    <citation type="submission" date="2025-08" db="UniProtKB">
        <authorList>
            <consortium name="RefSeq"/>
        </authorList>
    </citation>
    <scope>IDENTIFICATION</scope>
</reference>
<comment type="similarity">
    <text evidence="11">Belongs to the TRAFAC class dynamin-like GTPase superfamily. GB1/RHD3 GTPase family.</text>
</comment>
<proteinExistence type="inferred from homology"/>
<keyword evidence="7 12" id="KW-1133">Transmembrane helix</keyword>
<dbReference type="InterPro" id="IPR036543">
    <property type="entry name" value="Guanylate-bd_C_sf"/>
</dbReference>
<organism evidence="14 15">
    <name type="scientific">Bombus terrestris</name>
    <name type="common">Buff-tailed bumblebee</name>
    <name type="synonym">Apis terrestris</name>
    <dbReference type="NCBI Taxonomy" id="30195"/>
    <lineage>
        <taxon>Eukaryota</taxon>
        <taxon>Metazoa</taxon>
        <taxon>Ecdysozoa</taxon>
        <taxon>Arthropoda</taxon>
        <taxon>Hexapoda</taxon>
        <taxon>Insecta</taxon>
        <taxon>Pterygota</taxon>
        <taxon>Neoptera</taxon>
        <taxon>Endopterygota</taxon>
        <taxon>Hymenoptera</taxon>
        <taxon>Apocrita</taxon>
        <taxon>Aculeata</taxon>
        <taxon>Apoidea</taxon>
        <taxon>Anthophila</taxon>
        <taxon>Apidae</taxon>
        <taxon>Bombus</taxon>
        <taxon>Bombus</taxon>
    </lineage>
</organism>
<keyword evidence="8" id="KW-0342">GTP-binding</keyword>
<evidence type="ECO:0000313" key="15">
    <source>
        <dbReference type="RefSeq" id="XP_048261658.1"/>
    </source>
</evidence>
<dbReference type="PANTHER" id="PTHR10751">
    <property type="entry name" value="GUANYLATE BINDING PROTEIN"/>
    <property type="match status" value="1"/>
</dbReference>
<dbReference type="InterPro" id="IPR027417">
    <property type="entry name" value="P-loop_NTPase"/>
</dbReference>
<evidence type="ECO:0000256" key="12">
    <source>
        <dbReference type="SAM" id="Phobius"/>
    </source>
</evidence>
<comment type="subcellular location">
    <subcellularLocation>
        <location evidence="1">Endoplasmic reticulum membrane</location>
        <topology evidence="1">Multi-pass membrane protein</topology>
    </subcellularLocation>
</comment>
<keyword evidence="3" id="KW-0547">Nucleotide-binding</keyword>
<dbReference type="CTD" id="42934"/>
<keyword evidence="14" id="KW-1185">Reference proteome</keyword>
<dbReference type="GO" id="GO:0005525">
    <property type="term" value="F:GTP binding"/>
    <property type="evidence" value="ECO:0007669"/>
    <property type="project" value="UniProtKB-KW"/>
</dbReference>
<dbReference type="FunFam" id="1.20.58.420:FF:000001">
    <property type="entry name" value="Atlastin-1 isoform 1"/>
    <property type="match status" value="1"/>
</dbReference>
<dbReference type="SUPFAM" id="SSF52540">
    <property type="entry name" value="P-loop containing nucleoside triphosphate hydrolases"/>
    <property type="match status" value="1"/>
</dbReference>
<feature type="transmembrane region" description="Helical" evidence="12">
    <location>
        <begin position="530"/>
        <end position="549"/>
    </location>
</feature>
<dbReference type="InterPro" id="IPR003191">
    <property type="entry name" value="Guanylate-bd/ATL_C"/>
</dbReference>
<dbReference type="SUPFAM" id="SSF48340">
    <property type="entry name" value="Interferon-induced guanylate-binding protein 1 (GBP1), C-terminal domain"/>
    <property type="match status" value="1"/>
</dbReference>
<dbReference type="FunFam" id="3.40.50.300:FF:003207">
    <property type="entry name" value="ATLastiN (Endoplasmic reticulum GTPase) related"/>
    <property type="match status" value="1"/>
</dbReference>
<keyword evidence="4" id="KW-0378">Hydrolase</keyword>
<dbReference type="PROSITE" id="PS51715">
    <property type="entry name" value="G_GB1_RHD3"/>
    <property type="match status" value="1"/>
</dbReference>
<evidence type="ECO:0000256" key="2">
    <source>
        <dbReference type="ARBA" id="ARBA00022692"/>
    </source>
</evidence>
<dbReference type="RefSeq" id="XP_048261658.1">
    <property type="nucleotide sequence ID" value="XM_048405701.1"/>
</dbReference>
<dbReference type="GO" id="GO:0005789">
    <property type="term" value="C:endoplasmic reticulum membrane"/>
    <property type="evidence" value="ECO:0007669"/>
    <property type="project" value="UniProtKB-SubCell"/>
</dbReference>
<evidence type="ECO:0000256" key="10">
    <source>
        <dbReference type="ARBA" id="ARBA00049117"/>
    </source>
</evidence>
<dbReference type="FunFam" id="3.40.50.300:FF:004169">
    <property type="entry name" value="Atlastin 3"/>
    <property type="match status" value="1"/>
</dbReference>
<feature type="transmembrane region" description="Helical" evidence="12">
    <location>
        <begin position="555"/>
        <end position="576"/>
    </location>
</feature>
<evidence type="ECO:0000256" key="4">
    <source>
        <dbReference type="ARBA" id="ARBA00022801"/>
    </source>
</evidence>
<evidence type="ECO:0000256" key="9">
    <source>
        <dbReference type="ARBA" id="ARBA00023136"/>
    </source>
</evidence>
<dbReference type="InterPro" id="IPR030386">
    <property type="entry name" value="G_GB1_RHD3_dom"/>
</dbReference>
<evidence type="ECO:0000256" key="7">
    <source>
        <dbReference type="ARBA" id="ARBA00022989"/>
    </source>
</evidence>
<dbReference type="CDD" id="cd01851">
    <property type="entry name" value="GBP"/>
    <property type="match status" value="1"/>
</dbReference>
<evidence type="ECO:0000256" key="8">
    <source>
        <dbReference type="ARBA" id="ARBA00023134"/>
    </source>
</evidence>
<sequence>MVIYDDNINIKKWIRRYNNGDFKLEDNERCDRPPMKINVDERTTDEICDSLLEQHENVKKVPMTTLDENVNRVPRVYTNEREEEDRSGWQEKIERLSMDSQDKKISDVGQPVQIVLAHPDHSFELNEEALSKILLDDDIKNRSVVVVSVAGAFRKGKSFLLDFFLRYMNSQYNNNNQTDSWLGKDDEPLSGFSWKGGSERDTTGILMWSKVFCGTLPDGEKVAVILMDTQGAFDSQSTVKDCATVFALSTMLSSVQIYNLSQNIQEDDLQHLQLFTEYGRLALQKSGVTPFQKLQFLVRDWSYPYEAPYGSEGGKEILNRRLEISDKQHPELQNLRMHIKSCFSEISCFLMPHPGLNIATNPRFDGRLSEIQPEFKEQLKVLIPVLLAPENLVPKKIDGQLVKARDLLEYFKSYMKIYKGNELPEPKSMLVATAEANNLAAVTEAREFYIRLMEDVCGSRKPYLTTARLEAEHTRCMDKAMCIFQNKRKMGGDAFSQTYMKKLCEDMDKAFVHFKAQNESKNVFKSTRTAGVYGAIVAIMYFLSSVFAFTGLYLLANICNFIMCICILTLMLLAYIRYSGNYDTLGVVIDEVANTLWNNLIKPVYQQFVEKSVSVAVAQAAEMATNTTMNATATANGKPKLS</sequence>
<evidence type="ECO:0000259" key="13">
    <source>
        <dbReference type="PROSITE" id="PS51715"/>
    </source>
</evidence>
<protein>
    <submittedName>
        <fullName evidence="15">Atlastin isoform X5</fullName>
    </submittedName>
</protein>
<evidence type="ECO:0000256" key="11">
    <source>
        <dbReference type="PROSITE-ProRule" id="PRU01052"/>
    </source>
</evidence>
<keyword evidence="5" id="KW-0256">Endoplasmic reticulum</keyword>
<dbReference type="Pfam" id="PF02263">
    <property type="entry name" value="GBP"/>
    <property type="match status" value="1"/>
</dbReference>
<keyword evidence="2 12" id="KW-0812">Transmembrane</keyword>
<evidence type="ECO:0000256" key="5">
    <source>
        <dbReference type="ARBA" id="ARBA00022824"/>
    </source>
</evidence>
<keyword evidence="9 12" id="KW-0472">Membrane</keyword>
<comment type="catalytic activity">
    <reaction evidence="10">
        <text>GTP + H2O = GDP + phosphate + H(+)</text>
        <dbReference type="Rhea" id="RHEA:19669"/>
        <dbReference type="ChEBI" id="CHEBI:15377"/>
        <dbReference type="ChEBI" id="CHEBI:15378"/>
        <dbReference type="ChEBI" id="CHEBI:37565"/>
        <dbReference type="ChEBI" id="CHEBI:43474"/>
        <dbReference type="ChEBI" id="CHEBI:58189"/>
    </reaction>
    <physiologicalReaction direction="left-to-right" evidence="10">
        <dbReference type="Rhea" id="RHEA:19670"/>
    </physiologicalReaction>
</comment>
<evidence type="ECO:0000256" key="6">
    <source>
        <dbReference type="ARBA" id="ARBA00022842"/>
    </source>
</evidence>
<keyword evidence="6" id="KW-0460">Magnesium</keyword>
<dbReference type="Gene3D" id="3.40.50.300">
    <property type="entry name" value="P-loop containing nucleotide triphosphate hydrolases"/>
    <property type="match status" value="1"/>
</dbReference>
<accession>A0A9C6S523</accession>
<dbReference type="Gene3D" id="1.20.58.420">
    <property type="entry name" value="AHSP"/>
    <property type="match status" value="1"/>
</dbReference>
<dbReference type="AlphaFoldDB" id="A0A9C6S523"/>